<evidence type="ECO:0000256" key="1">
    <source>
        <dbReference type="SAM" id="Phobius"/>
    </source>
</evidence>
<organism evidence="2 3">
    <name type="scientific">Streptomyces uncialis</name>
    <dbReference type="NCBI Taxonomy" id="1048205"/>
    <lineage>
        <taxon>Bacteria</taxon>
        <taxon>Bacillati</taxon>
        <taxon>Actinomycetota</taxon>
        <taxon>Actinomycetes</taxon>
        <taxon>Kitasatosporales</taxon>
        <taxon>Streptomycetaceae</taxon>
        <taxon>Streptomyces</taxon>
    </lineage>
</organism>
<comment type="caution">
    <text evidence="2">The sequence shown here is derived from an EMBL/GenBank/DDBJ whole genome shotgun (WGS) entry which is preliminary data.</text>
</comment>
<dbReference type="RefSeq" id="WP_073786196.1">
    <property type="nucleotide sequence ID" value="NZ_LFBV01000002.1"/>
</dbReference>
<dbReference type="EMBL" id="LFBV01000002">
    <property type="protein sequence ID" value="OKH94537.1"/>
    <property type="molecule type" value="Genomic_DNA"/>
</dbReference>
<accession>A0A1Q4V9P8</accession>
<name>A0A1Q4V9P8_9ACTN</name>
<keyword evidence="1" id="KW-0472">Membrane</keyword>
<feature type="transmembrane region" description="Helical" evidence="1">
    <location>
        <begin position="54"/>
        <end position="75"/>
    </location>
</feature>
<evidence type="ECO:0008006" key="4">
    <source>
        <dbReference type="Google" id="ProtNLM"/>
    </source>
</evidence>
<dbReference type="AlphaFoldDB" id="A0A1Q4V9P8"/>
<evidence type="ECO:0000313" key="3">
    <source>
        <dbReference type="Proteomes" id="UP000186455"/>
    </source>
</evidence>
<gene>
    <name evidence="2" type="ORF">AB852_09740</name>
</gene>
<evidence type="ECO:0000313" key="2">
    <source>
        <dbReference type="EMBL" id="OKH94537.1"/>
    </source>
</evidence>
<reference evidence="2 3" key="1">
    <citation type="submission" date="2015-06" db="EMBL/GenBank/DDBJ databases">
        <title>Cloning and characterization of the uncialamcin biosynthetic gene cluster.</title>
        <authorList>
            <person name="Yan X."/>
            <person name="Huang T."/>
            <person name="Ge H."/>
            <person name="Shen B."/>
        </authorList>
    </citation>
    <scope>NUCLEOTIDE SEQUENCE [LARGE SCALE GENOMIC DNA]</scope>
    <source>
        <strain evidence="2 3">DCA2648</strain>
    </source>
</reference>
<dbReference type="Proteomes" id="UP000186455">
    <property type="component" value="Unassembled WGS sequence"/>
</dbReference>
<keyword evidence="1" id="KW-1133">Transmembrane helix</keyword>
<keyword evidence="3" id="KW-1185">Reference proteome</keyword>
<protein>
    <recommendedName>
        <fullName evidence="4">Integral membrane protein</fullName>
    </recommendedName>
</protein>
<keyword evidence="1" id="KW-0812">Transmembrane</keyword>
<feature type="transmembrane region" description="Helical" evidence="1">
    <location>
        <begin position="116"/>
        <end position="136"/>
    </location>
</feature>
<proteinExistence type="predicted"/>
<sequence>MTVPATTGARPVRPVSAPDLLRTGLRADAWSTAVLGAVLLFGGERIGDPLGLPLPWSMAFGIGMLAGAVVLALIARRRPIPAGLGWTAVTVNTVCAAAMLVLAFVDVLPLTVAGKVFMVVGALVVGGFAAVYVVALRRSARSGG</sequence>
<feature type="transmembrane region" description="Helical" evidence="1">
    <location>
        <begin position="82"/>
        <end position="104"/>
    </location>
</feature>